<dbReference type="AlphaFoldDB" id="A0A420IKF8"/>
<accession>A0A420IKF8</accession>
<reference evidence="2 3" key="1">
    <citation type="journal article" date="2018" name="BMC Genomics">
        <title>Comparative genome analyses reveal sequence features reflecting distinct modes of host-adaptation between dicot and monocot powdery mildew.</title>
        <authorList>
            <person name="Wu Y."/>
            <person name="Ma X."/>
            <person name="Pan Z."/>
            <person name="Kale S.D."/>
            <person name="Song Y."/>
            <person name="King H."/>
            <person name="Zhang Q."/>
            <person name="Presley C."/>
            <person name="Deng X."/>
            <person name="Wei C.I."/>
            <person name="Xiao S."/>
        </authorList>
    </citation>
    <scope>NUCLEOTIDE SEQUENCE [LARGE SCALE GENOMIC DNA]</scope>
    <source>
        <strain evidence="2">UMSG1</strain>
    </source>
</reference>
<organism evidence="2 3">
    <name type="scientific">Golovinomyces cichoracearum</name>
    <dbReference type="NCBI Taxonomy" id="62708"/>
    <lineage>
        <taxon>Eukaryota</taxon>
        <taxon>Fungi</taxon>
        <taxon>Dikarya</taxon>
        <taxon>Ascomycota</taxon>
        <taxon>Pezizomycotina</taxon>
        <taxon>Leotiomycetes</taxon>
        <taxon>Erysiphales</taxon>
        <taxon>Erysiphaceae</taxon>
        <taxon>Golovinomyces</taxon>
    </lineage>
</organism>
<feature type="compositionally biased region" description="Basic and acidic residues" evidence="1">
    <location>
        <begin position="156"/>
        <end position="169"/>
    </location>
</feature>
<feature type="region of interest" description="Disordered" evidence="1">
    <location>
        <begin position="200"/>
        <end position="219"/>
    </location>
</feature>
<sequence>MALVENLEANSKKNEFNVKITKDFSLEIEAATGVSNLMSTESYDISNAFKDLDSYSKSLALLQCLSNFDSNRSVQKDRVENFPTCSGRETSANLTEYFGSSSASINTACSRDESPVSSIIQEQPKGDFQVSASLTHSLNSSIPTRPPVQIDLAEKQSNRSYQRDSEVDKTSCTTFQENSNRRRDSTSDEDTDQLVRELGIWGPPDTEEGGKNATYGQSHPNNCNFTSNLDLDNISEPRLARIHSAAALFRRPSAASKKNTRPPMSRIFISLDITAEMFLKLQGAAKRFMLDERYPERRKAIGTKCQAENEHKKLKLFSLVKHFLDVEGWGERCFGSKAEGADLRKLKWPESKNIIIKRVTPLMRRMVTNERQRQYANERRMEKRTKNSLERKSCRKDAPSLEMPVRRQIDARSSNYQTIQTVDGPSLPQFTQDSISNFSSVEIRDDSGRETVPPISQLQVDEDITQNVESGQLLRTEKKNIKYYINLLKCNRRVKERLIISSSRSLNFSGLIHHMTQLTGPLQKDLFNIKVHGPDGLIEVDDEDSWAQAILLIFKHEWMDQEIRCLVNPKTSVQKLHP</sequence>
<comment type="caution">
    <text evidence="2">The sequence shown here is derived from an EMBL/GenBank/DDBJ whole genome shotgun (WGS) entry which is preliminary data.</text>
</comment>
<dbReference type="Proteomes" id="UP000285326">
    <property type="component" value="Unassembled WGS sequence"/>
</dbReference>
<name>A0A420IKF8_9PEZI</name>
<evidence type="ECO:0000256" key="1">
    <source>
        <dbReference type="SAM" id="MobiDB-lite"/>
    </source>
</evidence>
<feature type="region of interest" description="Disordered" evidence="1">
    <location>
        <begin position="373"/>
        <end position="401"/>
    </location>
</feature>
<dbReference type="EMBL" id="MCBS01023653">
    <property type="protein sequence ID" value="RKF75012.1"/>
    <property type="molecule type" value="Genomic_DNA"/>
</dbReference>
<gene>
    <name evidence="2" type="ORF">GcM1_236052</name>
</gene>
<protein>
    <submittedName>
        <fullName evidence="2">Uncharacterized protein</fullName>
    </submittedName>
</protein>
<proteinExistence type="predicted"/>
<evidence type="ECO:0000313" key="3">
    <source>
        <dbReference type="Proteomes" id="UP000285326"/>
    </source>
</evidence>
<feature type="region of interest" description="Disordered" evidence="1">
    <location>
        <begin position="156"/>
        <end position="192"/>
    </location>
</feature>
<evidence type="ECO:0000313" key="2">
    <source>
        <dbReference type="EMBL" id="RKF75012.1"/>
    </source>
</evidence>